<dbReference type="PANTHER" id="PTHR11319">
    <property type="entry name" value="G PROTEIN-COUPLED RECEPTOR-RELATED"/>
    <property type="match status" value="1"/>
</dbReference>
<feature type="compositionally biased region" description="Basic and acidic residues" evidence="2">
    <location>
        <begin position="3407"/>
        <end position="3418"/>
    </location>
</feature>
<feature type="region of interest" description="Disordered" evidence="2">
    <location>
        <begin position="3407"/>
        <end position="3433"/>
    </location>
</feature>
<organism evidence="4 5">
    <name type="scientific">Stylonychia lemnae</name>
    <name type="common">Ciliate</name>
    <dbReference type="NCBI Taxonomy" id="5949"/>
    <lineage>
        <taxon>Eukaryota</taxon>
        <taxon>Sar</taxon>
        <taxon>Alveolata</taxon>
        <taxon>Ciliophora</taxon>
        <taxon>Intramacronucleata</taxon>
        <taxon>Spirotrichea</taxon>
        <taxon>Stichotrichia</taxon>
        <taxon>Sporadotrichida</taxon>
        <taxon>Oxytrichidae</taxon>
        <taxon>Stylonychinae</taxon>
        <taxon>Stylonychia</taxon>
    </lineage>
</organism>
<dbReference type="EMBL" id="CCKQ01015696">
    <property type="protein sequence ID" value="CDW87526.1"/>
    <property type="molecule type" value="Genomic_DNA"/>
</dbReference>
<dbReference type="PANTHER" id="PTHR11319:SF35">
    <property type="entry name" value="OUTER MEMBRANE PROTEIN PMPC-RELATED"/>
    <property type="match status" value="1"/>
</dbReference>
<dbReference type="InterPro" id="IPR006626">
    <property type="entry name" value="PbH1"/>
</dbReference>
<feature type="transmembrane region" description="Helical" evidence="3">
    <location>
        <begin position="2977"/>
        <end position="3001"/>
    </location>
</feature>
<feature type="transmembrane region" description="Helical" evidence="3">
    <location>
        <begin position="2893"/>
        <end position="2917"/>
    </location>
</feature>
<evidence type="ECO:0000313" key="5">
    <source>
        <dbReference type="Proteomes" id="UP000039865"/>
    </source>
</evidence>
<dbReference type="InterPro" id="IPR011050">
    <property type="entry name" value="Pectin_lyase_fold/virulence"/>
</dbReference>
<feature type="compositionally biased region" description="Polar residues" evidence="2">
    <location>
        <begin position="3696"/>
        <end position="3714"/>
    </location>
</feature>
<name>A0A078AZI8_STYLE</name>
<evidence type="ECO:0000256" key="2">
    <source>
        <dbReference type="SAM" id="MobiDB-lite"/>
    </source>
</evidence>
<keyword evidence="3" id="KW-0812">Transmembrane</keyword>
<feature type="transmembrane region" description="Helical" evidence="3">
    <location>
        <begin position="2929"/>
        <end position="2951"/>
    </location>
</feature>
<dbReference type="InParanoid" id="A0A078AZI8"/>
<keyword evidence="3" id="KW-1133">Transmembrane helix</keyword>
<feature type="coiled-coil region" evidence="1">
    <location>
        <begin position="3225"/>
        <end position="3262"/>
    </location>
</feature>
<evidence type="ECO:0000313" key="4">
    <source>
        <dbReference type="EMBL" id="CDW87526.1"/>
    </source>
</evidence>
<keyword evidence="5" id="KW-1185">Reference proteome</keyword>
<evidence type="ECO:0000256" key="1">
    <source>
        <dbReference type="SAM" id="Coils"/>
    </source>
</evidence>
<evidence type="ECO:0000256" key="3">
    <source>
        <dbReference type="SAM" id="Phobius"/>
    </source>
</evidence>
<feature type="transmembrane region" description="Helical" evidence="3">
    <location>
        <begin position="3115"/>
        <end position="3138"/>
    </location>
</feature>
<gene>
    <name evidence="4" type="primary">Contig7151.g7661</name>
    <name evidence="4" type="ORF">STYLEM_16632</name>
</gene>
<protein>
    <submittedName>
        <fullName evidence="4">Uncharacterized protein</fullName>
    </submittedName>
</protein>
<dbReference type="SMART" id="SM00710">
    <property type="entry name" value="PbH1"/>
    <property type="match status" value="13"/>
</dbReference>
<feature type="compositionally biased region" description="Basic residues" evidence="2">
    <location>
        <begin position="3422"/>
        <end position="3431"/>
    </location>
</feature>
<dbReference type="Proteomes" id="UP000039865">
    <property type="component" value="Unassembled WGS sequence"/>
</dbReference>
<keyword evidence="3" id="KW-0472">Membrane</keyword>
<proteinExistence type="predicted"/>
<dbReference type="OrthoDB" id="5950997at2759"/>
<accession>A0A078AZI8</accession>
<keyword evidence="1" id="KW-0175">Coiled coil</keyword>
<feature type="transmembrane region" description="Helical" evidence="3">
    <location>
        <begin position="3075"/>
        <end position="3094"/>
    </location>
</feature>
<reference evidence="4 5" key="1">
    <citation type="submission" date="2014-06" db="EMBL/GenBank/DDBJ databases">
        <authorList>
            <person name="Swart Estienne"/>
        </authorList>
    </citation>
    <scope>NUCLEOTIDE SEQUENCE [LARGE SCALE GENOMIC DNA]</scope>
    <source>
        <strain evidence="4 5">130c</strain>
    </source>
</reference>
<feature type="region of interest" description="Disordered" evidence="2">
    <location>
        <begin position="3689"/>
        <end position="3714"/>
    </location>
</feature>
<sequence>MQKTQDQIFWIDNENFNQAPMFDIRLGRQDFTFTLIRSSFVNCSISRQGSTVSVYSQRTKTLNIYSSYFEGNAAIEGGAIYCKDCYFSLLNTTFKTNVAKFGGDFMLLDPLITIQTYESITTTGSLATQNGGSILIKDTSSIDYNVKIFQGRGLNSSFSNCYAKNDGGCIYMEIRGNLIMKITDTYFENMGAEYNGGMLMVPQLTGSNQWINLNIQNCVFDQAFTIHENGGVIFINENARQLTLTIEDTQLRKLYAQLNGGFLYSGARNQLIATFNNVTIDDIQAENGGFIYSLTDSNQMNVQSNSVISNAKALQSGGLFYIENENANIRINIVGSTILNSQATDGYGGLIYANCEQIRVDFTVYTNISSTKSRKGGIIFSNARINTLYIWQTQLDNSEAIEDAAGFYLNSSYQTWVYVDKNSTLKNFGSGSTGGVFYVSGDYISMNINNLQSLNTSATDQGGFLVTSEDFDRLVIRIKYSQFLNTSAEFFGSFISVRGDDFPDVDIQISDSNFTCKESTYYDDWPSTYIMTLKSLDEGQGLIAGLLSFGEFVTGDVSSTKNKYQKCYATYEGSIFNVPKFMTLTDTQSKYEFNGGLNGLISAVSSRVVMNDAYIKDSIAKYSGFVHMVNNASVAVNRLKISYSKSRLQGSAFYIEGKGQTELKILNCPDKLEYFESSQDGGFLYNSNPDLDLNISNCIINHVYSASDGGLLYFDKGDNIKLYNVSITNITSFGNGGLIYSLYYGTKFNLGRVLVKCKEFYDAVDLNQELYKNQTSQGSMIYVKNSPSFYGADNSFQNCFISSEGSVYNLENSTLDDRRSSYIQNSAIKGGVFYFNNVNSTFQSINVERVLAYLGGTFFILGRNILTIQGIYVNQSESFGDGGFLQLREEVNRNEISIYSDVTNKVRIYNLASREANGGAFFIDCSNTDISFNNVLFQNTSSLISGGFANIKKAKNIFISKSTIFQANSRESGSVIYSESVGSNFDLQETTFDCQGEMFGNINNYLIERIKTNGGAFYLKSALTTNSYGNTYQNCYVGDVGGIFYFTNTNFQETNSVYQNNAAIYGGVYYCINCNIYLRNTQVINNKATKGGLVYLQDNGDLTFDNFMARGSYSMEGGGLVYLTQKQSNSNSTITFKNTATMSDFASEQSGGGFYIDHKGLNFYVLNPISMQNSNAHSGHGGFLYIVNGNNFLIQNSNFIGFGATGNGSFIYSTSYELNLTLLNNILKGSSTEWTTYYLDDLNKTTKGGAVYVEDSKYLIRSTSNKFSNLYISHQGGAYALINTSINDSFSSYQYTKARFGGAIYCELCHLELFQAKFDHNQGLRGGSIYINNHQGKFTATEISFANQYSQVSGGVMYLQGISTGSIEFRNISIKVSESIQTGGSFYLDHQNSIFNINNMTLNQSKAEKEGGVFYINNQTLLNITNSQFHNLTSHQKGSFMFSTSQLLTLNTINSTFTCSNKSLNYSQDLEGNIDTINPYLTNAGSFYIDSALGVKTQNISVKNCYLGETGGAFSLINTTLIDNNSSYSSNAALLGGVIYSETSTITLLNANVSNSYGINGGVIYLHKVNPISINNSRFINNSATMNGGFTYITESGVQTGFYNYTMNFTNITNSKSGQSGGAFFVESTTLRNISMYRVNIIKSMTANTGGVIHIKEMKGHLNISSDINTQNLISDFNASSMGSFLYSAGQQDFSLNIYNSIVEARNYYDYPSIQSKILDTSSGFAGAFYISQSKIGIISRNNTFRQCYTAMTGGVFTLVQTRLDDHNSKYYQNAAITGGAFKCETCSIIMIKSSIFQNFAANGAVFLIDNYASLMIADTEINSNQAASRGGVFSIIKSDFGSLEGVQLQIENCSSIQYNKANEGGFINVENEYMSINITNSKIQFQTAALRGGIINSIKAKSISILNSTLTNFQSIDGAGIYSISEDVTIHISKSFVECNQLFDFTTVSKYLNAQEYTFTLQSNFFVLRAKQVISETNKFQSCAVCNLGGVFTLQQTVFNDTKSRFIQNAGASGGVFLITQSNVSLIGSYVESNYAYEGGAMSAYQDSFIYMHSCQFTSNTAYSSGGVMYVNTESFFWTINSLFQKNYAPESSVILVLGGSMVQNNTIINSNIINNNASTNTLSLMYGNLIITSSAFESNYALFRSKNIFLGFCKVQVSNSKFTSNTDSDDPKSILNEQTTGTFFFIIFDVNIMIQGCTFQNGRSRLGGAIYISGDSYIKIYSSKFISNYAATYGGAIYAVGFKNLEIGENSFLRNNLAVEKGDDFYVSNTQSNFTLSKVNITNPNAKGSIYAEQVALTISESGFQNIQNQESAQGGALYCLNCRKINITQSSFINILSKQGGALYIQENEVNKKLSDKLGKYQILDSIFQGCEAQQTGGAIFLDNIQYMTIESTKFQENKVKYSKDASNMEVSGSGGAVYYTCNSQLLNCKFEIIRKSIFSKNSAEIKGGAIFWDTLEPIYLDSDIIFRDNSAKFYGNDVACFSQTLNVISQSQYKQLLVKVGLAQDDRLLRQLEIIQSKLKPERLLDGIVNINEGKVQSQRSGGSIPTIYLAHVDKYGQIVGSDFSSKVRVSVDSTSNTNPKALAYPPNIEGQTQFDSQAGMAVIQGISFAGTPGYTYSLSFSTDGIDLTKESNKNYMKNQGAKTNLDTELPIALRDCEIGEQYTSSGKCMSCPDGQSFALVKMTSPGDCSTCPTDKAVCNGGSNVGPKNGYYRKNNQTSTFVKCLYAPACLGMIPPVNDPMGTCAEGYQNVICADCQINYSRTGDFECSKCPDPIQNVIRLFFIMIGLSALVVFTVRSTLQGAKEKNNVTSIFMKILLNHIQLILLTASFDFKWPDEVLELFDTAKPVAAISTQIISFDCFLDQRNEEQQSESQTNAENGQIRIFFQKLIFLAILPLVLAAITIGIWQIIRLIKKNNVEIQGRTISTMVIVLFLIHPNIVQFMFYNFKCIEIDSDLRVLNDLEVLCWNNQHKIFSFFVAAPSIIVWGIGIPAFALLIMKKFSFQLEQLEIREKFGFLYRGYRHDFYFWEIVIMYRKMLLIFIAVFIGNIGVIAQALIVFKKPYSTDALNDLETMSLVTSMISVYCGLFFIANKPEEWIKDNPEYSTGSLSLSSNSLLFFFAMIVMCNLLFLLYWCVKMYYEVKAKFRSIVPRVYLILCLCFNREKLQRELKEYEIKLINENLKEDFLKNLSVIKNMYKKGEIVLNQNNLERLLSYLHPDKVKEIAIKQQEVEIDVEAVEKEQKRKDRAKENVSKMKQAQVINNTDKLFQFSAEDVKRSDSVRTNVTLEKKSIDFDEAFLDEEENKKPLMSGAETQDSVIVKRSFKSNHIEDNDHSDFQDSKGSQSNTTYNMQDLYLSTNRELLLDTEDEQDDNASIQFSEKEQYDKELQVLKDIQKLDEYAKEKQKMENSDKVSGRKSNMKVRGQNKKQKETLIDKIKQALKNQSQKKEMDGVKKDSILRPIEIEDITMDEQEILEESFESVNAKTFYSISNVDESKKSKIYQSNNLQDLFQKNQNLSKFKILSQAKRKKGFQQESLKDKLDIERDNYIEVQISKASQKNKQSQQRKTMQNQDSQVISEFLNNQNIEAILFTDSVDSKNDGTKTTLQSKNFQIEEIKENDSRELSEYEVQIQNLDQENNYVIKNAEIISDLDDYSLEGSVIQKYNLSLSEGNQNEDQIVDNLRIPKPDNQQKRSNYTSQSNNAYSKISFD</sequence>
<feature type="transmembrane region" description="Helical" evidence="3">
    <location>
        <begin position="3042"/>
        <end position="3063"/>
    </location>
</feature>
<dbReference type="SUPFAM" id="SSF51126">
    <property type="entry name" value="Pectin lyase-like"/>
    <property type="match status" value="2"/>
</dbReference>